<dbReference type="EMBL" id="BJVJ01000004">
    <property type="protein sequence ID" value="GEL21786.1"/>
    <property type="molecule type" value="Genomic_DNA"/>
</dbReference>
<sequence length="264" mass="28047">MSYDDYTFLKVEPGKDRVLRITMNRPEKLNASGEIGHGEQGRIWREFDADPDMNVALITGAGRAFSAGGDLEAGNGPLATDMRDGRALVRNMIACRKPIVSAINGFAVGGGLAIALLADISIASEKAVLMDGHLKIGLAAGDHAALVWPLAIGMARAKYHLLMCDRISGREAAEMGLVARCVPHEDLLPTAEEIAVQLAAGPQFAIQGTKAALNDWYLHNIGIFEHSLYVEALSATLPDAEAGREAFRAGSTPEFPGAAHADAY</sequence>
<evidence type="ECO:0000313" key="3">
    <source>
        <dbReference type="EMBL" id="GEL21786.1"/>
    </source>
</evidence>
<dbReference type="SUPFAM" id="SSF52096">
    <property type="entry name" value="ClpP/crotonase"/>
    <property type="match status" value="1"/>
</dbReference>
<dbReference type="InterPro" id="IPR029045">
    <property type="entry name" value="ClpP/crotonase-like_dom_sf"/>
</dbReference>
<evidence type="ECO:0000256" key="2">
    <source>
        <dbReference type="RuleBase" id="RU003707"/>
    </source>
</evidence>
<dbReference type="AlphaFoldDB" id="A0A511DAG7"/>
<dbReference type="InterPro" id="IPR001753">
    <property type="entry name" value="Enoyl-CoA_hydra/iso"/>
</dbReference>
<dbReference type="Proteomes" id="UP000321685">
    <property type="component" value="Unassembled WGS sequence"/>
</dbReference>
<dbReference type="OrthoDB" id="9777711at2"/>
<gene>
    <name evidence="3" type="ORF">PSU4_07400</name>
</gene>
<keyword evidence="4" id="KW-1185">Reference proteome</keyword>
<organism evidence="3 4">
    <name type="scientific">Pseudonocardia sulfidoxydans NBRC 16205</name>
    <dbReference type="NCBI Taxonomy" id="1223511"/>
    <lineage>
        <taxon>Bacteria</taxon>
        <taxon>Bacillati</taxon>
        <taxon>Actinomycetota</taxon>
        <taxon>Actinomycetes</taxon>
        <taxon>Pseudonocardiales</taxon>
        <taxon>Pseudonocardiaceae</taxon>
        <taxon>Pseudonocardia</taxon>
    </lineage>
</organism>
<dbReference type="NCBIfam" id="NF005595">
    <property type="entry name" value="PRK07327.1"/>
    <property type="match status" value="1"/>
</dbReference>
<proteinExistence type="inferred from homology"/>
<name>A0A511DAG7_9PSEU</name>
<comment type="caution">
    <text evidence="3">The sequence shown here is derived from an EMBL/GenBank/DDBJ whole genome shotgun (WGS) entry which is preliminary data.</text>
</comment>
<dbReference type="PANTHER" id="PTHR43459:SF3">
    <property type="entry name" value="ENOYL-COA HYDRATASE ECHA15 (ENOYL HYDRASE) (UNSATURATED ACYL-COA HYDRATASE) (CROTONASE)-RELATED"/>
    <property type="match status" value="1"/>
</dbReference>
<evidence type="ECO:0000256" key="1">
    <source>
        <dbReference type="ARBA" id="ARBA00005254"/>
    </source>
</evidence>
<accession>A0A511DAG7</accession>
<dbReference type="Gene3D" id="3.90.226.10">
    <property type="entry name" value="2-enoyl-CoA Hydratase, Chain A, domain 1"/>
    <property type="match status" value="1"/>
</dbReference>
<dbReference type="PROSITE" id="PS00166">
    <property type="entry name" value="ENOYL_COA_HYDRATASE"/>
    <property type="match status" value="1"/>
</dbReference>
<dbReference type="PANTHER" id="PTHR43459">
    <property type="entry name" value="ENOYL-COA HYDRATASE"/>
    <property type="match status" value="1"/>
</dbReference>
<dbReference type="CDD" id="cd06558">
    <property type="entry name" value="crotonase-like"/>
    <property type="match status" value="1"/>
</dbReference>
<dbReference type="RefSeq" id="WP_147102512.1">
    <property type="nucleotide sequence ID" value="NZ_BJVJ01000004.1"/>
</dbReference>
<evidence type="ECO:0000313" key="4">
    <source>
        <dbReference type="Proteomes" id="UP000321685"/>
    </source>
</evidence>
<dbReference type="Pfam" id="PF00378">
    <property type="entry name" value="ECH_1"/>
    <property type="match status" value="1"/>
</dbReference>
<dbReference type="Gene3D" id="1.10.12.10">
    <property type="entry name" value="Lyase 2-enoyl-coa Hydratase, Chain A, domain 2"/>
    <property type="match status" value="1"/>
</dbReference>
<dbReference type="GO" id="GO:0003824">
    <property type="term" value="F:catalytic activity"/>
    <property type="evidence" value="ECO:0007669"/>
    <property type="project" value="InterPro"/>
</dbReference>
<dbReference type="InterPro" id="IPR014748">
    <property type="entry name" value="Enoyl-CoA_hydra_C"/>
</dbReference>
<protein>
    <submittedName>
        <fullName evidence="3">Enoyl-CoA hydratase</fullName>
    </submittedName>
</protein>
<comment type="similarity">
    <text evidence="1 2">Belongs to the enoyl-CoA hydratase/isomerase family.</text>
</comment>
<dbReference type="InterPro" id="IPR018376">
    <property type="entry name" value="Enoyl-CoA_hyd/isom_CS"/>
</dbReference>
<reference evidence="3 4" key="1">
    <citation type="submission" date="2019-07" db="EMBL/GenBank/DDBJ databases">
        <title>Whole genome shotgun sequence of Pseudonocardia sulfidoxydans NBRC 16205.</title>
        <authorList>
            <person name="Hosoyama A."/>
            <person name="Uohara A."/>
            <person name="Ohji S."/>
            <person name="Ichikawa N."/>
        </authorList>
    </citation>
    <scope>NUCLEOTIDE SEQUENCE [LARGE SCALE GENOMIC DNA]</scope>
    <source>
        <strain evidence="3 4">NBRC 16205</strain>
    </source>
</reference>